<organism evidence="3">
    <name type="scientific">Physcomitrium patens</name>
    <name type="common">Spreading-leaved earth moss</name>
    <name type="synonym">Physcomitrella patens</name>
    <dbReference type="NCBI Taxonomy" id="3218"/>
    <lineage>
        <taxon>Eukaryota</taxon>
        <taxon>Viridiplantae</taxon>
        <taxon>Streptophyta</taxon>
        <taxon>Embryophyta</taxon>
        <taxon>Bryophyta</taxon>
        <taxon>Bryophytina</taxon>
        <taxon>Bryopsida</taxon>
        <taxon>Funariidae</taxon>
        <taxon>Funariales</taxon>
        <taxon>Funariaceae</taxon>
        <taxon>Physcomitrium</taxon>
    </lineage>
</organism>
<reference evidence="4" key="3">
    <citation type="submission" date="2020-12" db="UniProtKB">
        <authorList>
            <consortium name="EnsemblPlants"/>
        </authorList>
    </citation>
    <scope>IDENTIFICATION</scope>
</reference>
<dbReference type="EnsemblPlants" id="Pp3c18_12470V3.1">
    <property type="protein sequence ID" value="Pp3c18_12470V3.1"/>
    <property type="gene ID" value="Pp3c18_12470"/>
</dbReference>
<dbReference type="GeneID" id="112295500"/>
<dbReference type="PaxDb" id="3218-PP1S3_575V6.1"/>
<keyword evidence="1" id="KW-0472">Membrane</keyword>
<protein>
    <recommendedName>
        <fullName evidence="2">PGG domain-containing protein</fullName>
    </recommendedName>
</protein>
<accession>A9RE04</accession>
<dbReference type="EnsemblPlants" id="Pp3c18_12470V3.2">
    <property type="protein sequence ID" value="Pp3c18_12470V3.2"/>
    <property type="gene ID" value="Pp3c18_12470"/>
</dbReference>
<sequence>MEVSESSQYPKLTVKPTEVSLNLHELSSLSAEPPLPPTVRYYYSNVVAKNVSYIYRVVEEGNKLVCYPEARGWPRITFASAEELDKNFNLLVDQHIVSEETHLRGQPGQVRFPNLEELRLNWQVGSNVQFRHCDVRTAGKVVGRFVWRTPCQKRNLRFVLLLQMLTNELILSSQVTELEESDQSVNKEEVYIHGISLISVVATLIANVAYLASLSPIRGIDESRQGIAVASYISLPKVFLFFNAFAFYASVLAVVLMTAFIPVYGTAGEWGAIFLSGSVPVVLSLVAFYVAYIVSAWAVLDSWRTSLGITVVGILMVVYVRFWAIELMHGNVDRNLEIAARSNPWDWYYSRLRSGSEIIQEAPVQQSLSASKRFSKALSRVPTKIREFLLSPTIWQLSVLGTVPESQKSRKKRKFLFEHLEKSH</sequence>
<feature type="transmembrane region" description="Helical" evidence="1">
    <location>
        <begin position="270"/>
        <end position="294"/>
    </location>
</feature>
<evidence type="ECO:0000313" key="3">
    <source>
        <dbReference type="EMBL" id="PNR35143.1"/>
    </source>
</evidence>
<evidence type="ECO:0000256" key="1">
    <source>
        <dbReference type="SAM" id="Phobius"/>
    </source>
</evidence>
<proteinExistence type="predicted"/>
<dbReference type="Proteomes" id="UP000006727">
    <property type="component" value="Chromosome 18"/>
</dbReference>
<reference evidence="3 5" key="1">
    <citation type="journal article" date="2008" name="Science">
        <title>The Physcomitrella genome reveals evolutionary insights into the conquest of land by plants.</title>
        <authorList>
            <person name="Rensing S."/>
            <person name="Lang D."/>
            <person name="Zimmer A."/>
            <person name="Terry A."/>
            <person name="Salamov A."/>
            <person name="Shapiro H."/>
            <person name="Nishiyama T."/>
            <person name="Perroud P.-F."/>
            <person name="Lindquist E."/>
            <person name="Kamisugi Y."/>
            <person name="Tanahashi T."/>
            <person name="Sakakibara K."/>
            <person name="Fujita T."/>
            <person name="Oishi K."/>
            <person name="Shin-I T."/>
            <person name="Kuroki Y."/>
            <person name="Toyoda A."/>
            <person name="Suzuki Y."/>
            <person name="Hashimoto A."/>
            <person name="Yamaguchi K."/>
            <person name="Sugano A."/>
            <person name="Kohara Y."/>
            <person name="Fujiyama A."/>
            <person name="Anterola A."/>
            <person name="Aoki S."/>
            <person name="Ashton N."/>
            <person name="Barbazuk W.B."/>
            <person name="Barker E."/>
            <person name="Bennetzen J."/>
            <person name="Bezanilla M."/>
            <person name="Blankenship R."/>
            <person name="Cho S.H."/>
            <person name="Dutcher S."/>
            <person name="Estelle M."/>
            <person name="Fawcett J.A."/>
            <person name="Gundlach H."/>
            <person name="Hanada K."/>
            <person name="Heyl A."/>
            <person name="Hicks K.A."/>
            <person name="Hugh J."/>
            <person name="Lohr M."/>
            <person name="Mayer K."/>
            <person name="Melkozernov A."/>
            <person name="Murata T."/>
            <person name="Nelson D."/>
            <person name="Pils B."/>
            <person name="Prigge M."/>
            <person name="Reiss B."/>
            <person name="Renner T."/>
            <person name="Rombauts S."/>
            <person name="Rushton P."/>
            <person name="Sanderfoot A."/>
            <person name="Schween G."/>
            <person name="Shiu S.-H."/>
            <person name="Stueber K."/>
            <person name="Theodoulou F.L."/>
            <person name="Tu H."/>
            <person name="Van de Peer Y."/>
            <person name="Verrier P.J."/>
            <person name="Waters E."/>
            <person name="Wood A."/>
            <person name="Yang L."/>
            <person name="Cove D."/>
            <person name="Cuming A."/>
            <person name="Hasebe M."/>
            <person name="Lucas S."/>
            <person name="Mishler D.B."/>
            <person name="Reski R."/>
            <person name="Grigoriev I."/>
            <person name="Quatrano R.S."/>
            <person name="Boore J.L."/>
        </authorList>
    </citation>
    <scope>NUCLEOTIDE SEQUENCE [LARGE SCALE GENOMIC DNA]</scope>
    <source>
        <strain evidence="4 5">cv. Gransden 2004</strain>
    </source>
</reference>
<dbReference type="Pfam" id="PF13962">
    <property type="entry name" value="PGG"/>
    <property type="match status" value="1"/>
</dbReference>
<dbReference type="EMBL" id="ABEU02000018">
    <property type="protein sequence ID" value="PNR35143.1"/>
    <property type="molecule type" value="Genomic_DNA"/>
</dbReference>
<dbReference type="RefSeq" id="XP_024402967.1">
    <property type="nucleotide sequence ID" value="XM_024547199.2"/>
</dbReference>
<evidence type="ECO:0000313" key="5">
    <source>
        <dbReference type="Proteomes" id="UP000006727"/>
    </source>
</evidence>
<keyword evidence="1" id="KW-1133">Transmembrane helix</keyword>
<dbReference type="HOGENOM" id="CLU_647933_0_0_1"/>
<dbReference type="Gramene" id="Pp3c18_12470V3.2">
    <property type="protein sequence ID" value="Pp3c18_12470V3.2"/>
    <property type="gene ID" value="Pp3c18_12470"/>
</dbReference>
<evidence type="ECO:0000313" key="4">
    <source>
        <dbReference type="EnsemblPlants" id="Pp3c18_12470V3.1"/>
    </source>
</evidence>
<feature type="domain" description="PGG" evidence="2">
    <location>
        <begin position="195"/>
        <end position="299"/>
    </location>
</feature>
<dbReference type="InterPro" id="IPR026961">
    <property type="entry name" value="PGG_dom"/>
</dbReference>
<name>A9RE04_PHYPA</name>
<feature type="transmembrane region" description="Helical" evidence="1">
    <location>
        <begin position="190"/>
        <end position="217"/>
    </location>
</feature>
<gene>
    <name evidence="4" type="primary">LOC112295500</name>
    <name evidence="3" type="ORF">PHYPA_023042</name>
</gene>
<keyword evidence="5" id="KW-1185">Reference proteome</keyword>
<evidence type="ECO:0000259" key="2">
    <source>
        <dbReference type="Pfam" id="PF13962"/>
    </source>
</evidence>
<dbReference type="OMA" id="FWAIELM"/>
<dbReference type="OrthoDB" id="598775at2759"/>
<feature type="transmembrane region" description="Helical" evidence="1">
    <location>
        <begin position="306"/>
        <end position="324"/>
    </location>
</feature>
<dbReference type="AlphaFoldDB" id="A9RE04"/>
<reference evidence="3 5" key="2">
    <citation type="journal article" date="2018" name="Plant J.">
        <title>The Physcomitrella patens chromosome-scale assembly reveals moss genome structure and evolution.</title>
        <authorList>
            <person name="Lang D."/>
            <person name="Ullrich K.K."/>
            <person name="Murat F."/>
            <person name="Fuchs J."/>
            <person name="Jenkins J."/>
            <person name="Haas F.B."/>
            <person name="Piednoel M."/>
            <person name="Gundlach H."/>
            <person name="Van Bel M."/>
            <person name="Meyberg R."/>
            <person name="Vives C."/>
            <person name="Morata J."/>
            <person name="Symeonidi A."/>
            <person name="Hiss M."/>
            <person name="Muchero W."/>
            <person name="Kamisugi Y."/>
            <person name="Saleh O."/>
            <person name="Blanc G."/>
            <person name="Decker E.L."/>
            <person name="van Gessel N."/>
            <person name="Grimwood J."/>
            <person name="Hayes R.D."/>
            <person name="Graham S.W."/>
            <person name="Gunter L.E."/>
            <person name="McDaniel S.F."/>
            <person name="Hoernstein S.N.W."/>
            <person name="Larsson A."/>
            <person name="Li F.W."/>
            <person name="Perroud P.F."/>
            <person name="Phillips J."/>
            <person name="Ranjan P."/>
            <person name="Rokshar D.S."/>
            <person name="Rothfels C.J."/>
            <person name="Schneider L."/>
            <person name="Shu S."/>
            <person name="Stevenson D.W."/>
            <person name="Thummler F."/>
            <person name="Tillich M."/>
            <person name="Villarreal Aguilar J.C."/>
            <person name="Widiez T."/>
            <person name="Wong G.K."/>
            <person name="Wymore A."/>
            <person name="Zhang Y."/>
            <person name="Zimmer A.D."/>
            <person name="Quatrano R.S."/>
            <person name="Mayer K.F.X."/>
            <person name="Goodstein D."/>
            <person name="Casacuberta J.M."/>
            <person name="Vandepoele K."/>
            <person name="Reski R."/>
            <person name="Cuming A.C."/>
            <person name="Tuskan G.A."/>
            <person name="Maumus F."/>
            <person name="Salse J."/>
            <person name="Schmutz J."/>
            <person name="Rensing S.A."/>
        </authorList>
    </citation>
    <scope>NUCLEOTIDE SEQUENCE [LARGE SCALE GENOMIC DNA]</scope>
    <source>
        <strain evidence="4 5">cv. Gransden 2004</strain>
    </source>
</reference>
<dbReference type="Gramene" id="Pp3c18_12470V3.1">
    <property type="protein sequence ID" value="Pp3c18_12470V3.1"/>
    <property type="gene ID" value="Pp3c18_12470"/>
</dbReference>
<feature type="transmembrane region" description="Helical" evidence="1">
    <location>
        <begin position="238"/>
        <end position="264"/>
    </location>
</feature>
<keyword evidence="1" id="KW-0812">Transmembrane</keyword>